<gene>
    <name evidence="6 9" type="primary">ruvA</name>
    <name evidence="9" type="ORF">HH1059_02440</name>
</gene>
<dbReference type="InterPro" id="IPR013849">
    <property type="entry name" value="DNA_helicase_Holl-junc_RuvA_I"/>
</dbReference>
<dbReference type="KEGG" id="hhk:HH1059_02440"/>
<dbReference type="InterPro" id="IPR010994">
    <property type="entry name" value="RuvA_2-like"/>
</dbReference>
<feature type="region of interest" description="Disordered" evidence="7">
    <location>
        <begin position="139"/>
        <end position="161"/>
    </location>
</feature>
<evidence type="ECO:0000256" key="3">
    <source>
        <dbReference type="ARBA" id="ARBA00023125"/>
    </source>
</evidence>
<dbReference type="OrthoDB" id="5293449at2"/>
<comment type="subunit">
    <text evidence="6">Homotetramer. Forms an RuvA(8)-RuvB(12)-Holliday junction (HJ) complex. HJ DNA is sandwiched between 2 RuvA tetramers; dsDNA enters through RuvA and exits via RuvB. An RuvB hexamer assembles on each DNA strand where it exits the tetramer. Each RuvB hexamer is contacted by two RuvA subunits (via domain III) on 2 adjacent RuvB subunits; this complex drives branch migration. In the full resolvosome a probable DNA-RuvA(4)-RuvB(12)-RuvC(2) complex forms which resolves the HJ.</text>
</comment>
<keyword evidence="10" id="KW-1185">Reference proteome</keyword>
<comment type="domain">
    <text evidence="6">Has three domains with a flexible linker between the domains II and III and assumes an 'L' shape. Domain III is highly mobile and contacts RuvB.</text>
</comment>
<dbReference type="GO" id="GO:0005524">
    <property type="term" value="F:ATP binding"/>
    <property type="evidence" value="ECO:0007669"/>
    <property type="project" value="InterPro"/>
</dbReference>
<keyword evidence="9" id="KW-0067">ATP-binding</keyword>
<comment type="caution">
    <text evidence="6">Lacks conserved residue(s) required for the propagation of feature annotation.</text>
</comment>
<dbReference type="GO" id="GO:0006310">
    <property type="term" value="P:DNA recombination"/>
    <property type="evidence" value="ECO:0007669"/>
    <property type="project" value="UniProtKB-UniRule"/>
</dbReference>
<dbReference type="CDD" id="cd14332">
    <property type="entry name" value="UBA_RuvA_C"/>
    <property type="match status" value="1"/>
</dbReference>
<comment type="subcellular location">
    <subcellularLocation>
        <location evidence="6">Cytoplasm</location>
    </subcellularLocation>
</comment>
<comment type="function">
    <text evidence="6">The RuvA-RuvB-RuvC complex processes Holliday junction (HJ) DNA during genetic recombination and DNA repair, while the RuvA-RuvB complex plays an important role in the rescue of blocked DNA replication forks via replication fork reversal (RFR). RuvA specifically binds to HJ cruciform DNA, conferring on it an open structure. The RuvB hexamer acts as an ATP-dependent pump, pulling dsDNA into and through the RuvAB complex. HJ branch migration allows RuvC to scan DNA until it finds its consensus sequence, where it cleaves and resolves the cruciform DNA.</text>
</comment>
<dbReference type="Proteomes" id="UP000218890">
    <property type="component" value="Chromosome"/>
</dbReference>
<dbReference type="GO" id="GO:0048476">
    <property type="term" value="C:Holliday junction resolvase complex"/>
    <property type="evidence" value="ECO:0007669"/>
    <property type="project" value="UniProtKB-UniRule"/>
</dbReference>
<dbReference type="AlphaFoldDB" id="A0A0X8XBL8"/>
<evidence type="ECO:0000256" key="1">
    <source>
        <dbReference type="ARBA" id="ARBA00022490"/>
    </source>
</evidence>
<dbReference type="Gene3D" id="1.10.150.20">
    <property type="entry name" value="5' to 3' exonuclease, C-terminal subdomain"/>
    <property type="match status" value="1"/>
</dbReference>
<evidence type="ECO:0000313" key="10">
    <source>
        <dbReference type="Proteomes" id="UP000218890"/>
    </source>
</evidence>
<feature type="domain" description="Helix-hairpin-helix DNA-binding motif class 1" evidence="8">
    <location>
        <begin position="73"/>
        <end position="92"/>
    </location>
</feature>
<dbReference type="NCBIfam" id="TIGR00084">
    <property type="entry name" value="ruvA"/>
    <property type="match status" value="1"/>
</dbReference>
<reference evidence="9" key="1">
    <citation type="submission" date="2016-02" db="EMBL/GenBank/DDBJ databases">
        <title>Halorhodospira halochloris DSM-1059 complete genome, version 2.</title>
        <authorList>
            <person name="Tsukatani Y."/>
        </authorList>
    </citation>
    <scope>NUCLEOTIDE SEQUENCE</scope>
    <source>
        <strain evidence="9">DSM 1059</strain>
    </source>
</reference>
<dbReference type="InterPro" id="IPR036267">
    <property type="entry name" value="RuvA_C_sf"/>
</dbReference>
<name>A0A0X8XBL8_HALHR</name>
<evidence type="ECO:0000256" key="2">
    <source>
        <dbReference type="ARBA" id="ARBA00022763"/>
    </source>
</evidence>
<dbReference type="Gene3D" id="1.10.8.10">
    <property type="entry name" value="DNA helicase RuvA subunit, C-terminal domain"/>
    <property type="match status" value="1"/>
</dbReference>
<dbReference type="Pfam" id="PF01330">
    <property type="entry name" value="RuvA_N"/>
    <property type="match status" value="1"/>
</dbReference>
<dbReference type="InterPro" id="IPR012340">
    <property type="entry name" value="NA-bd_OB-fold"/>
</dbReference>
<dbReference type="Pfam" id="PF07499">
    <property type="entry name" value="RuvA_C"/>
    <property type="match status" value="1"/>
</dbReference>
<keyword evidence="9" id="KW-0347">Helicase</keyword>
<dbReference type="RefSeq" id="WP_096407380.1">
    <property type="nucleotide sequence ID" value="NZ_AP017372.2"/>
</dbReference>
<dbReference type="Gene3D" id="2.40.50.140">
    <property type="entry name" value="Nucleic acid-binding proteins"/>
    <property type="match status" value="1"/>
</dbReference>
<evidence type="ECO:0000256" key="7">
    <source>
        <dbReference type="SAM" id="MobiDB-lite"/>
    </source>
</evidence>
<feature type="region of interest" description="Domain I" evidence="6">
    <location>
        <begin position="1"/>
        <end position="64"/>
    </location>
</feature>
<feature type="domain" description="Helix-hairpin-helix DNA-binding motif class 1" evidence="8">
    <location>
        <begin position="108"/>
        <end position="127"/>
    </location>
</feature>
<dbReference type="GO" id="GO:0006281">
    <property type="term" value="P:DNA repair"/>
    <property type="evidence" value="ECO:0007669"/>
    <property type="project" value="UniProtKB-UniRule"/>
</dbReference>
<dbReference type="GO" id="GO:0009379">
    <property type="term" value="C:Holliday junction helicase complex"/>
    <property type="evidence" value="ECO:0007669"/>
    <property type="project" value="InterPro"/>
</dbReference>
<dbReference type="HAMAP" id="MF_00031">
    <property type="entry name" value="DNA_HJ_migration_RuvA"/>
    <property type="match status" value="1"/>
</dbReference>
<dbReference type="InterPro" id="IPR000085">
    <property type="entry name" value="RuvA"/>
</dbReference>
<keyword evidence="9" id="KW-0547">Nucleotide-binding</keyword>
<organism evidence="9 10">
    <name type="scientific">Halorhodospira halochloris</name>
    <name type="common">Ectothiorhodospira halochloris</name>
    <dbReference type="NCBI Taxonomy" id="1052"/>
    <lineage>
        <taxon>Bacteria</taxon>
        <taxon>Pseudomonadati</taxon>
        <taxon>Pseudomonadota</taxon>
        <taxon>Gammaproteobacteria</taxon>
        <taxon>Chromatiales</taxon>
        <taxon>Ectothiorhodospiraceae</taxon>
        <taxon>Halorhodospira</taxon>
    </lineage>
</organism>
<proteinExistence type="inferred from homology"/>
<dbReference type="GO" id="GO:0009378">
    <property type="term" value="F:four-way junction helicase activity"/>
    <property type="evidence" value="ECO:0007669"/>
    <property type="project" value="InterPro"/>
</dbReference>
<protein>
    <recommendedName>
        <fullName evidence="6">Holliday junction branch migration complex subunit RuvA</fullName>
    </recommendedName>
</protein>
<evidence type="ECO:0000256" key="4">
    <source>
        <dbReference type="ARBA" id="ARBA00023172"/>
    </source>
</evidence>
<dbReference type="SUPFAM" id="SSF50249">
    <property type="entry name" value="Nucleic acid-binding proteins"/>
    <property type="match status" value="1"/>
</dbReference>
<keyword evidence="2 6" id="KW-0227">DNA damage</keyword>
<evidence type="ECO:0000256" key="5">
    <source>
        <dbReference type="ARBA" id="ARBA00023204"/>
    </source>
</evidence>
<keyword evidence="1 6" id="KW-0963">Cytoplasm</keyword>
<dbReference type="InterPro" id="IPR003583">
    <property type="entry name" value="Hlx-hairpin-Hlx_DNA-bd_motif"/>
</dbReference>
<dbReference type="GO" id="GO:0005737">
    <property type="term" value="C:cytoplasm"/>
    <property type="evidence" value="ECO:0007669"/>
    <property type="project" value="UniProtKB-SubCell"/>
</dbReference>
<sequence>MITQLHGRLIEKHPPILVLDVNGVGYEVNAPLSTLESLPESGSEVTIYTHLSVREDGQALFGFRSRNERELFRRLIRVSGVGPKMALALLSGVDGNELVRCVNEDDPKRLTAVPGVGRKTAERLIVELRDRLEGCGFAVNPPGTGASSASGERDDGGASGGSVGEAIDGLVALGYKPGEAARMARTAAEPGMSCEAILRRALQRAVPAGG</sequence>
<evidence type="ECO:0000313" key="9">
    <source>
        <dbReference type="EMBL" id="BAU56919.1"/>
    </source>
</evidence>
<keyword evidence="4 6" id="KW-0233">DNA recombination</keyword>
<dbReference type="EMBL" id="AP017372">
    <property type="protein sequence ID" value="BAU56919.1"/>
    <property type="molecule type" value="Genomic_DNA"/>
</dbReference>
<dbReference type="SUPFAM" id="SSF47781">
    <property type="entry name" value="RuvA domain 2-like"/>
    <property type="match status" value="1"/>
</dbReference>
<dbReference type="SMART" id="SM00278">
    <property type="entry name" value="HhH1"/>
    <property type="match status" value="2"/>
</dbReference>
<comment type="similarity">
    <text evidence="6">Belongs to the RuvA family.</text>
</comment>
<evidence type="ECO:0000256" key="6">
    <source>
        <dbReference type="HAMAP-Rule" id="MF_00031"/>
    </source>
</evidence>
<evidence type="ECO:0000259" key="8">
    <source>
        <dbReference type="SMART" id="SM00278"/>
    </source>
</evidence>
<dbReference type="InterPro" id="IPR011114">
    <property type="entry name" value="RuvA_C"/>
</dbReference>
<keyword evidence="9" id="KW-0378">Hydrolase</keyword>
<dbReference type="GO" id="GO:0000400">
    <property type="term" value="F:four-way junction DNA binding"/>
    <property type="evidence" value="ECO:0007669"/>
    <property type="project" value="UniProtKB-UniRule"/>
</dbReference>
<dbReference type="Pfam" id="PF14520">
    <property type="entry name" value="HHH_5"/>
    <property type="match status" value="1"/>
</dbReference>
<dbReference type="SUPFAM" id="SSF46929">
    <property type="entry name" value="DNA helicase RuvA subunit, C-terminal domain"/>
    <property type="match status" value="1"/>
</dbReference>
<feature type="region of interest" description="Domain III" evidence="6">
    <location>
        <begin position="158"/>
        <end position="210"/>
    </location>
</feature>
<keyword evidence="3 6" id="KW-0238">DNA-binding</keyword>
<accession>A0A0X8XBL8</accession>
<keyword evidence="5 6" id="KW-0234">DNA repair</keyword>